<gene>
    <name evidence="2" type="ORF">R3P38DRAFT_3188501</name>
</gene>
<reference evidence="2 3" key="1">
    <citation type="journal article" date="2024" name="J Genomics">
        <title>Draft genome sequencing and assembly of Favolaschia claudopus CIRM-BRFM 2984 isolated from oak limbs.</title>
        <authorList>
            <person name="Navarro D."/>
            <person name="Drula E."/>
            <person name="Chaduli D."/>
            <person name="Cazenave R."/>
            <person name="Ahrendt S."/>
            <person name="Wang J."/>
            <person name="Lipzen A."/>
            <person name="Daum C."/>
            <person name="Barry K."/>
            <person name="Grigoriev I.V."/>
            <person name="Favel A."/>
            <person name="Rosso M.N."/>
            <person name="Martin F."/>
        </authorList>
    </citation>
    <scope>NUCLEOTIDE SEQUENCE [LARGE SCALE GENOMIC DNA]</scope>
    <source>
        <strain evidence="2 3">CIRM-BRFM 2984</strain>
    </source>
</reference>
<evidence type="ECO:0000313" key="3">
    <source>
        <dbReference type="Proteomes" id="UP001362999"/>
    </source>
</evidence>
<accession>A0AAW0BXL0</accession>
<comment type="caution">
    <text evidence="2">The sequence shown here is derived from an EMBL/GenBank/DDBJ whole genome shotgun (WGS) entry which is preliminary data.</text>
</comment>
<keyword evidence="3" id="KW-1185">Reference proteome</keyword>
<proteinExistence type="predicted"/>
<dbReference type="AlphaFoldDB" id="A0AAW0BXL0"/>
<evidence type="ECO:0000313" key="2">
    <source>
        <dbReference type="EMBL" id="KAK7030801.1"/>
    </source>
</evidence>
<protein>
    <submittedName>
        <fullName evidence="2">Uncharacterized protein</fullName>
    </submittedName>
</protein>
<dbReference type="Proteomes" id="UP001362999">
    <property type="component" value="Unassembled WGS sequence"/>
</dbReference>
<dbReference type="EMBL" id="JAWWNJ010000025">
    <property type="protein sequence ID" value="KAK7030801.1"/>
    <property type="molecule type" value="Genomic_DNA"/>
</dbReference>
<sequence>MLLAGHDISEPYLASQLRKFQKTNREGLRKKLNLTRSGYFLGLIDHCHVLKEAKYISIYLFEAGLKLEQSHSHGIRHPDELQEHDRQGADTVNHRKALSSNRQCPQIHPKISTQSFGLVSKPSPGSRGLNANQPCAQLVCLVPGSFTPLQRAAATSPSHAFKCSTEPITTVSTMAEPAPVVQAQAPRHVSVQTQTQTLFPASRSDTKTDYQDEDSEKFDVIDRESVYATAAEDIVPLSLHPASMPLDQPAHLRGTTAMMGVEGGRDDPDQGGSYEELDEEYEGGLAVYKEI</sequence>
<name>A0AAW0BXL0_9AGAR</name>
<feature type="region of interest" description="Disordered" evidence="1">
    <location>
        <begin position="261"/>
        <end position="280"/>
    </location>
</feature>
<organism evidence="2 3">
    <name type="scientific">Favolaschia claudopus</name>
    <dbReference type="NCBI Taxonomy" id="2862362"/>
    <lineage>
        <taxon>Eukaryota</taxon>
        <taxon>Fungi</taxon>
        <taxon>Dikarya</taxon>
        <taxon>Basidiomycota</taxon>
        <taxon>Agaricomycotina</taxon>
        <taxon>Agaricomycetes</taxon>
        <taxon>Agaricomycetidae</taxon>
        <taxon>Agaricales</taxon>
        <taxon>Marasmiineae</taxon>
        <taxon>Mycenaceae</taxon>
        <taxon>Favolaschia</taxon>
    </lineage>
</organism>
<evidence type="ECO:0000256" key="1">
    <source>
        <dbReference type="SAM" id="MobiDB-lite"/>
    </source>
</evidence>